<keyword evidence="6" id="KW-0271">Exosome</keyword>
<dbReference type="InterPro" id="IPR033771">
    <property type="entry name" value="Rrp44_CSD1"/>
</dbReference>
<evidence type="ECO:0000256" key="10">
    <source>
        <dbReference type="ARBA" id="ARBA00077221"/>
    </source>
</evidence>
<dbReference type="PANTHER" id="PTHR23355">
    <property type="entry name" value="RIBONUCLEASE"/>
    <property type="match status" value="1"/>
</dbReference>
<dbReference type="Pfam" id="PF17849">
    <property type="entry name" value="OB_Dis3"/>
    <property type="match status" value="1"/>
</dbReference>
<evidence type="ECO:0000256" key="3">
    <source>
        <dbReference type="ARBA" id="ARBA00022552"/>
    </source>
</evidence>
<dbReference type="GO" id="GO:0004519">
    <property type="term" value="F:endonuclease activity"/>
    <property type="evidence" value="ECO:0007669"/>
    <property type="project" value="TreeGrafter"/>
</dbReference>
<dbReference type="FunFam" id="2.40.50.700:FF:000001">
    <property type="entry name" value="Exosome complex exonuclease exoribonuclease (Rrp44)"/>
    <property type="match status" value="1"/>
</dbReference>
<dbReference type="Gene3D" id="3.40.50.1010">
    <property type="entry name" value="5'-nuclease"/>
    <property type="match status" value="1"/>
</dbReference>
<evidence type="ECO:0000256" key="12">
    <source>
        <dbReference type="RuleBase" id="RU003901"/>
    </source>
</evidence>
<protein>
    <recommendedName>
        <fullName evidence="10">Protein DIS3 homolog</fullName>
    </recommendedName>
    <alternativeName>
        <fullName evidence="11">Ribosomal RNA-processing protein 44</fullName>
    </alternativeName>
</protein>
<dbReference type="PANTHER" id="PTHR23355:SF35">
    <property type="entry name" value="EXOSOME COMPLEX EXONUCLEASE RRP44"/>
    <property type="match status" value="1"/>
</dbReference>
<accession>A0A0R3RRV1</accession>
<dbReference type="Pfam" id="PF17215">
    <property type="entry name" value="Rrp44_S1"/>
    <property type="match status" value="1"/>
</dbReference>
<dbReference type="Gene3D" id="2.40.50.690">
    <property type="match status" value="1"/>
</dbReference>
<evidence type="ECO:0000256" key="4">
    <source>
        <dbReference type="ARBA" id="ARBA00022722"/>
    </source>
</evidence>
<evidence type="ECO:0000256" key="6">
    <source>
        <dbReference type="ARBA" id="ARBA00022835"/>
    </source>
</evidence>
<name>A0A0R3RRV1_9BILA</name>
<dbReference type="GO" id="GO:0016075">
    <property type="term" value="P:rRNA catabolic process"/>
    <property type="evidence" value="ECO:0007669"/>
    <property type="project" value="TreeGrafter"/>
</dbReference>
<evidence type="ECO:0000256" key="7">
    <source>
        <dbReference type="ARBA" id="ARBA00022839"/>
    </source>
</evidence>
<dbReference type="GO" id="GO:0000176">
    <property type="term" value="C:nuclear exosome (RNase complex)"/>
    <property type="evidence" value="ECO:0007669"/>
    <property type="project" value="UniProtKB-ARBA"/>
</dbReference>
<dbReference type="GO" id="GO:0006364">
    <property type="term" value="P:rRNA processing"/>
    <property type="evidence" value="ECO:0007669"/>
    <property type="project" value="UniProtKB-KW"/>
</dbReference>
<proteinExistence type="inferred from homology"/>
<dbReference type="PROSITE" id="PS01175">
    <property type="entry name" value="RIBONUCLEASE_II"/>
    <property type="match status" value="1"/>
</dbReference>
<dbReference type="GO" id="GO:0000177">
    <property type="term" value="C:cytoplasmic exosome (RNase complex)"/>
    <property type="evidence" value="ECO:0007669"/>
    <property type="project" value="TreeGrafter"/>
</dbReference>
<evidence type="ECO:0000259" key="13">
    <source>
        <dbReference type="SMART" id="SM00955"/>
    </source>
</evidence>
<dbReference type="InterPro" id="IPR001900">
    <property type="entry name" value="RNase_II/R"/>
</dbReference>
<evidence type="ECO:0000256" key="5">
    <source>
        <dbReference type="ARBA" id="ARBA00022801"/>
    </source>
</evidence>
<dbReference type="GO" id="GO:0000175">
    <property type="term" value="F:3'-5'-RNA exonuclease activity"/>
    <property type="evidence" value="ECO:0007669"/>
    <property type="project" value="TreeGrafter"/>
</dbReference>
<keyword evidence="8" id="KW-0694">RNA-binding</keyword>
<reference evidence="15" key="1">
    <citation type="submission" date="2017-02" db="UniProtKB">
        <authorList>
            <consortium name="WormBaseParasite"/>
        </authorList>
    </citation>
    <scope>IDENTIFICATION</scope>
</reference>
<evidence type="ECO:0000313" key="15">
    <source>
        <dbReference type="WBParaSite" id="EEL_0000449801-mRNA-1"/>
    </source>
</evidence>
<keyword evidence="7" id="KW-0269">Exonuclease</keyword>
<dbReference type="InterPro" id="IPR041505">
    <property type="entry name" value="Dis3_CSD2"/>
</dbReference>
<evidence type="ECO:0000256" key="1">
    <source>
        <dbReference type="ARBA" id="ARBA00004123"/>
    </source>
</evidence>
<dbReference type="InterPro" id="IPR033770">
    <property type="entry name" value="RRP44_S1"/>
</dbReference>
<dbReference type="CDD" id="cd09862">
    <property type="entry name" value="PIN_Rrp44-like"/>
    <property type="match status" value="1"/>
</dbReference>
<dbReference type="InterPro" id="IPR022966">
    <property type="entry name" value="RNase_II/R_CS"/>
</dbReference>
<comment type="similarity">
    <text evidence="2 12">Belongs to the RNR ribonuclease family.</text>
</comment>
<dbReference type="SMART" id="SM00955">
    <property type="entry name" value="RNB"/>
    <property type="match status" value="1"/>
</dbReference>
<dbReference type="GO" id="GO:0071031">
    <property type="term" value="P:nuclear mRNA surveillance of mRNA 3'-end processing"/>
    <property type="evidence" value="ECO:0007669"/>
    <property type="project" value="TreeGrafter"/>
</dbReference>
<keyword evidence="5" id="KW-0378">Hydrolase</keyword>
<comment type="subcellular location">
    <subcellularLocation>
        <location evidence="1">Nucleus</location>
    </subcellularLocation>
</comment>
<dbReference type="Proteomes" id="UP000050640">
    <property type="component" value="Unplaced"/>
</dbReference>
<evidence type="ECO:0000256" key="8">
    <source>
        <dbReference type="ARBA" id="ARBA00022884"/>
    </source>
</evidence>
<dbReference type="GO" id="GO:0003723">
    <property type="term" value="F:RNA binding"/>
    <property type="evidence" value="ECO:0007669"/>
    <property type="project" value="UniProtKB-KW"/>
</dbReference>
<dbReference type="WBParaSite" id="EEL_0000449801-mRNA-1">
    <property type="protein sequence ID" value="EEL_0000449801-mRNA-1"/>
    <property type="gene ID" value="EEL_0000449801"/>
</dbReference>
<sequence>MLELNVKQSGISRRVLNVLYRKTKSGKIVKRVHEQYLRNDIGCGLDSCRSCPPVENHSLSDLTVQISSVVPIKHAVILDSPAIIRFHHLFDNLKFTNIIITQTVWQDVKKSSPPSYKSMYTWCYESRDRKTYVFMDDFHSETHLERVTGESEEDRLTRSLVMCAKFYENHWKQFPIIPIIVCGIAVDKDRLKKQFENVFTLQEYIEGMEDNADLLDKLTVYSSESEGRGRVLFPEYLAHDVVQNGIRNGKFKKATFQVSRENYMEAHVHVDEGNTWFIQGRINMNRAVNGDIVAVELLPESEWTCPQKVIRLRDVEEIEMKDAVDKEDDKDEVELKMPQMEEKVPSARVVGIVKRNWRQYCGMILQPAVKDSTRVLFAAAERLIPRIRIETRQVERLRGKRIIVAIDSWPRDSRYPIGHYVRSIGAAGDRETENEVLLLEHDVPHGPFSDAVYACLPEIPWYARSESYRQDLRSLTICSVDPPGCTDIDDAFHCIQIASDRYESLFPVGVHIADVSHFVRPNTAIDTEAAHRGTTVYLCDKRIDMLPELLSSDLCSLRENVDRLAFSVVWTLTSDADIIDIKFHKSLIRSSAALTYEQAQNMVDDPSLSDPVTMGLRILLALSKKLKAKRHANGALTLASSEIRFSIDSETKDPISVQEKKVLATNSMVEEFMLLANISVAERITADFPDCALLRRHPVPPEENYKPVVDMAKAKGFKMSVESGKALSESLDKAVDPNNAMLNTLFRMLTTRCMTQAVYFSSGSLPTEQYVHFGLAAPIYTHFTSPIRRYADIMVHRLLSASICADSTFPEMLEGDLVARTANNLNYRHKQAQYAGRASVLLNTLLYFKGRTELHDGFVMGIRRNGIQVFVPAYGFESVVVFPSGSNYQVTDDSLIAEGIKIMSFQRITVKLSLDETDVQHVRLDMKLVSPKIPGFSVDFILSAPEE</sequence>
<feature type="domain" description="RNB" evidence="13">
    <location>
        <begin position="469"/>
        <end position="805"/>
    </location>
</feature>
<organism evidence="14 15">
    <name type="scientific">Elaeophora elaphi</name>
    <dbReference type="NCBI Taxonomy" id="1147741"/>
    <lineage>
        <taxon>Eukaryota</taxon>
        <taxon>Metazoa</taxon>
        <taxon>Ecdysozoa</taxon>
        <taxon>Nematoda</taxon>
        <taxon>Chromadorea</taxon>
        <taxon>Rhabditida</taxon>
        <taxon>Spirurina</taxon>
        <taxon>Spiruromorpha</taxon>
        <taxon>Filarioidea</taxon>
        <taxon>Onchocercidae</taxon>
        <taxon>Elaeophora</taxon>
    </lineage>
</organism>
<keyword evidence="3" id="KW-0698">rRNA processing</keyword>
<dbReference type="InterPro" id="IPR012340">
    <property type="entry name" value="NA-bd_OB-fold"/>
</dbReference>
<evidence type="ECO:0000256" key="11">
    <source>
        <dbReference type="ARBA" id="ARBA00077930"/>
    </source>
</evidence>
<keyword evidence="4" id="KW-0540">Nuclease</keyword>
<dbReference type="Pfam" id="PF00773">
    <property type="entry name" value="RNB"/>
    <property type="match status" value="1"/>
</dbReference>
<dbReference type="Gene3D" id="2.40.50.700">
    <property type="match status" value="1"/>
</dbReference>
<dbReference type="Pfam" id="PF17216">
    <property type="entry name" value="Rrp44_CSD1"/>
    <property type="match status" value="1"/>
</dbReference>
<evidence type="ECO:0000313" key="14">
    <source>
        <dbReference type="Proteomes" id="UP000050640"/>
    </source>
</evidence>
<keyword evidence="9" id="KW-0539">Nucleus</keyword>
<dbReference type="AlphaFoldDB" id="A0A0R3RRV1"/>
<evidence type="ECO:0000256" key="9">
    <source>
        <dbReference type="ARBA" id="ARBA00023242"/>
    </source>
</evidence>
<dbReference type="STRING" id="1147741.A0A0R3RRV1"/>
<evidence type="ECO:0000256" key="2">
    <source>
        <dbReference type="ARBA" id="ARBA00005785"/>
    </source>
</evidence>
<keyword evidence="14" id="KW-1185">Reference proteome</keyword>
<dbReference type="InterPro" id="IPR050180">
    <property type="entry name" value="RNR_Ribonuclease"/>
</dbReference>
<dbReference type="Gene3D" id="2.40.50.140">
    <property type="entry name" value="Nucleic acid-binding proteins"/>
    <property type="match status" value="1"/>
</dbReference>
<dbReference type="SUPFAM" id="SSF50249">
    <property type="entry name" value="Nucleic acid-binding proteins"/>
    <property type="match status" value="3"/>
</dbReference>